<sequence>MTILILFRTLSSSTSSPISQLETPSSQAFCQEGGGISGLSSHTTSPSPMTCQRMLSSTPLIFIHPNKLCFLLEQTLAISQFGN</sequence>
<proteinExistence type="predicted"/>
<dbReference type="Proteomes" id="UP000737018">
    <property type="component" value="Unassembled WGS sequence"/>
</dbReference>
<organism evidence="2 3">
    <name type="scientific">Castanea mollissima</name>
    <name type="common">Chinese chestnut</name>
    <dbReference type="NCBI Taxonomy" id="60419"/>
    <lineage>
        <taxon>Eukaryota</taxon>
        <taxon>Viridiplantae</taxon>
        <taxon>Streptophyta</taxon>
        <taxon>Embryophyta</taxon>
        <taxon>Tracheophyta</taxon>
        <taxon>Spermatophyta</taxon>
        <taxon>Magnoliopsida</taxon>
        <taxon>eudicotyledons</taxon>
        <taxon>Gunneridae</taxon>
        <taxon>Pentapetalae</taxon>
        <taxon>rosids</taxon>
        <taxon>fabids</taxon>
        <taxon>Fagales</taxon>
        <taxon>Fagaceae</taxon>
        <taxon>Castanea</taxon>
    </lineage>
</organism>
<dbReference type="AlphaFoldDB" id="A0A8J4VMK8"/>
<dbReference type="EMBL" id="JRKL02003835">
    <property type="protein sequence ID" value="KAF3954071.1"/>
    <property type="molecule type" value="Genomic_DNA"/>
</dbReference>
<accession>A0A8J4VMK8</accession>
<feature type="chain" id="PRO_5035275797" evidence="1">
    <location>
        <begin position="16"/>
        <end position="83"/>
    </location>
</feature>
<reference evidence="2" key="1">
    <citation type="submission" date="2020-03" db="EMBL/GenBank/DDBJ databases">
        <title>Castanea mollissima Vanexum genome sequencing.</title>
        <authorList>
            <person name="Staton M."/>
        </authorList>
    </citation>
    <scope>NUCLEOTIDE SEQUENCE</scope>
    <source>
        <tissue evidence="2">Leaf</tissue>
    </source>
</reference>
<keyword evidence="3" id="KW-1185">Reference proteome</keyword>
<keyword evidence="1" id="KW-0732">Signal</keyword>
<evidence type="ECO:0000313" key="3">
    <source>
        <dbReference type="Proteomes" id="UP000737018"/>
    </source>
</evidence>
<comment type="caution">
    <text evidence="2">The sequence shown here is derived from an EMBL/GenBank/DDBJ whole genome shotgun (WGS) entry which is preliminary data.</text>
</comment>
<feature type="signal peptide" evidence="1">
    <location>
        <begin position="1"/>
        <end position="15"/>
    </location>
</feature>
<evidence type="ECO:0000256" key="1">
    <source>
        <dbReference type="SAM" id="SignalP"/>
    </source>
</evidence>
<protein>
    <submittedName>
        <fullName evidence="2">Uncharacterized protein</fullName>
    </submittedName>
</protein>
<evidence type="ECO:0000313" key="2">
    <source>
        <dbReference type="EMBL" id="KAF3954071.1"/>
    </source>
</evidence>
<gene>
    <name evidence="2" type="ORF">CMV_020543</name>
</gene>
<name>A0A8J4VMK8_9ROSI</name>